<proteinExistence type="predicted"/>
<accession>A0AAV8W5F8</accession>
<evidence type="ECO:0000313" key="1">
    <source>
        <dbReference type="EMBL" id="KAJ8921678.1"/>
    </source>
</evidence>
<name>A0AAV8W5F8_9CUCU</name>
<keyword evidence="2" id="KW-1185">Reference proteome</keyword>
<dbReference type="EMBL" id="JANEYG010000009">
    <property type="protein sequence ID" value="KAJ8921678.1"/>
    <property type="molecule type" value="Genomic_DNA"/>
</dbReference>
<organism evidence="1 2">
    <name type="scientific">Exocentrus adspersus</name>
    <dbReference type="NCBI Taxonomy" id="1586481"/>
    <lineage>
        <taxon>Eukaryota</taxon>
        <taxon>Metazoa</taxon>
        <taxon>Ecdysozoa</taxon>
        <taxon>Arthropoda</taxon>
        <taxon>Hexapoda</taxon>
        <taxon>Insecta</taxon>
        <taxon>Pterygota</taxon>
        <taxon>Neoptera</taxon>
        <taxon>Endopterygota</taxon>
        <taxon>Coleoptera</taxon>
        <taxon>Polyphaga</taxon>
        <taxon>Cucujiformia</taxon>
        <taxon>Chrysomeloidea</taxon>
        <taxon>Cerambycidae</taxon>
        <taxon>Lamiinae</taxon>
        <taxon>Acanthocinini</taxon>
        <taxon>Exocentrus</taxon>
    </lineage>
</organism>
<dbReference type="Proteomes" id="UP001159042">
    <property type="component" value="Unassembled WGS sequence"/>
</dbReference>
<comment type="caution">
    <text evidence="1">The sequence shown here is derived from an EMBL/GenBank/DDBJ whole genome shotgun (WGS) entry which is preliminary data.</text>
</comment>
<dbReference type="AlphaFoldDB" id="A0AAV8W5F8"/>
<reference evidence="1 2" key="1">
    <citation type="journal article" date="2023" name="Insect Mol. Biol.">
        <title>Genome sequencing provides insights into the evolution of gene families encoding plant cell wall-degrading enzymes in longhorned beetles.</title>
        <authorList>
            <person name="Shin N.R."/>
            <person name="Okamura Y."/>
            <person name="Kirsch R."/>
            <person name="Pauchet Y."/>
        </authorList>
    </citation>
    <scope>NUCLEOTIDE SEQUENCE [LARGE SCALE GENOMIC DNA]</scope>
    <source>
        <strain evidence="1">EAD_L_NR</strain>
    </source>
</reference>
<gene>
    <name evidence="1" type="ORF">NQ315_010587</name>
</gene>
<sequence length="125" mass="14302">MNYKIRVVIPVLMGRHHQTDPETFPPSRIIDGSATITKQIAVAKSSSNIHIQCSWAISTVLDLLIIRRFGRHSPAVFRGSPEKNCWLPIPFRLWTLYMLNEHEYVFTFFPSTLPDPDSNPRPTGL</sequence>
<protein>
    <submittedName>
        <fullName evidence="1">Uncharacterized protein</fullName>
    </submittedName>
</protein>
<evidence type="ECO:0000313" key="2">
    <source>
        <dbReference type="Proteomes" id="UP001159042"/>
    </source>
</evidence>